<dbReference type="PATRIC" id="fig|1415166.3.peg.4261"/>
<dbReference type="InterPro" id="IPR050109">
    <property type="entry name" value="HTH-type_TetR-like_transc_reg"/>
</dbReference>
<keyword evidence="3" id="KW-0804">Transcription</keyword>
<dbReference type="Gene3D" id="1.10.357.10">
    <property type="entry name" value="Tetracycline Repressor, domain 2"/>
    <property type="match status" value="1"/>
</dbReference>
<evidence type="ECO:0000256" key="2">
    <source>
        <dbReference type="ARBA" id="ARBA00023125"/>
    </source>
</evidence>
<dbReference type="AlphaFoldDB" id="W5THX8"/>
<evidence type="ECO:0000313" key="6">
    <source>
        <dbReference type="Proteomes" id="UP000019150"/>
    </source>
</evidence>
<dbReference type="STRING" id="1415166.NONO_c41510"/>
<dbReference type="KEGG" id="nno:NONO_c41510"/>
<evidence type="ECO:0000259" key="4">
    <source>
        <dbReference type="Pfam" id="PF02909"/>
    </source>
</evidence>
<dbReference type="PANTHER" id="PTHR30055">
    <property type="entry name" value="HTH-TYPE TRANSCRIPTIONAL REGULATOR RUTR"/>
    <property type="match status" value="1"/>
</dbReference>
<gene>
    <name evidence="5" type="ORF">NONO_c41510</name>
</gene>
<dbReference type="Pfam" id="PF02909">
    <property type="entry name" value="TetR_C_1"/>
    <property type="match status" value="1"/>
</dbReference>
<dbReference type="SUPFAM" id="SSF48498">
    <property type="entry name" value="Tetracyclin repressor-like, C-terminal domain"/>
    <property type="match status" value="1"/>
</dbReference>
<dbReference type="SUPFAM" id="SSF46689">
    <property type="entry name" value="Homeodomain-like"/>
    <property type="match status" value="1"/>
</dbReference>
<dbReference type="Proteomes" id="UP000019150">
    <property type="component" value="Chromosome"/>
</dbReference>
<feature type="domain" description="Tetracycline repressor TetR C-terminal" evidence="4">
    <location>
        <begin position="75"/>
        <end position="213"/>
    </location>
</feature>
<dbReference type="InterPro" id="IPR004111">
    <property type="entry name" value="Repressor_TetR_C"/>
</dbReference>
<evidence type="ECO:0000256" key="1">
    <source>
        <dbReference type="ARBA" id="ARBA00023015"/>
    </source>
</evidence>
<keyword evidence="2" id="KW-0238">DNA-binding</keyword>
<organism evidence="5 6">
    <name type="scientific">Nocardia nova SH22a</name>
    <dbReference type="NCBI Taxonomy" id="1415166"/>
    <lineage>
        <taxon>Bacteria</taxon>
        <taxon>Bacillati</taxon>
        <taxon>Actinomycetota</taxon>
        <taxon>Actinomycetes</taxon>
        <taxon>Mycobacteriales</taxon>
        <taxon>Nocardiaceae</taxon>
        <taxon>Nocardia</taxon>
    </lineage>
</organism>
<dbReference type="InterPro" id="IPR036271">
    <property type="entry name" value="Tet_transcr_reg_TetR-rel_C_sf"/>
</dbReference>
<evidence type="ECO:0000256" key="3">
    <source>
        <dbReference type="ARBA" id="ARBA00023163"/>
    </source>
</evidence>
<keyword evidence="1" id="KW-0805">Transcription regulation</keyword>
<dbReference type="eggNOG" id="COG1309">
    <property type="taxonomic scope" value="Bacteria"/>
</dbReference>
<proteinExistence type="predicted"/>
<sequence length="229" mass="24386">MAPPRGRGRPPRLSRERIIAAARTLAPEDLTMRAVADALGVDRKSLNYHVSDRQGLLELVAFDAFDAGFRRVVVPERDDWRELLRLFAVAVADVLVQVGVLIPYVRFDGKAGLSALAAVERIVATLVGAGLSPGEAGRTLKLIAQIAQASAREALDADHGPVDTQAAAVSRTLSGTGEFPLLRTIAAAHGADALTGRQFRFDVAVVIDGLQRRLENRSAAPPDEDGPGD</sequence>
<dbReference type="EMBL" id="CP006850">
    <property type="protein sequence ID" value="AHH18935.1"/>
    <property type="molecule type" value="Genomic_DNA"/>
</dbReference>
<protein>
    <submittedName>
        <fullName evidence="5">Putative transcriptional regulator, TetR family</fullName>
    </submittedName>
</protein>
<dbReference type="GO" id="GO:0045892">
    <property type="term" value="P:negative regulation of DNA-templated transcription"/>
    <property type="evidence" value="ECO:0007669"/>
    <property type="project" value="InterPro"/>
</dbReference>
<dbReference type="Gene3D" id="1.10.10.60">
    <property type="entry name" value="Homeodomain-like"/>
    <property type="match status" value="1"/>
</dbReference>
<dbReference type="InterPro" id="IPR009057">
    <property type="entry name" value="Homeodomain-like_sf"/>
</dbReference>
<keyword evidence="6" id="KW-1185">Reference proteome</keyword>
<name>W5THX8_9NOCA</name>
<evidence type="ECO:0000313" key="5">
    <source>
        <dbReference type="EMBL" id="AHH18935.1"/>
    </source>
</evidence>
<dbReference type="OrthoDB" id="3209904at2"/>
<dbReference type="PANTHER" id="PTHR30055:SF151">
    <property type="entry name" value="TRANSCRIPTIONAL REGULATORY PROTEIN"/>
    <property type="match status" value="1"/>
</dbReference>
<dbReference type="HOGENOM" id="CLU_1244253_0_0_11"/>
<dbReference type="GO" id="GO:0003700">
    <property type="term" value="F:DNA-binding transcription factor activity"/>
    <property type="evidence" value="ECO:0007669"/>
    <property type="project" value="TreeGrafter"/>
</dbReference>
<reference evidence="5 6" key="1">
    <citation type="journal article" date="2014" name="Appl. Environ. Microbiol.">
        <title>Insights into the Microbial Degradation of Rubber and Gutta-Percha by Analysis of the Complete Genome of Nocardia nova SH22a.</title>
        <authorList>
            <person name="Luo Q."/>
            <person name="Hiessl S."/>
            <person name="Poehlein A."/>
            <person name="Daniel R."/>
            <person name="Steinbuchel A."/>
        </authorList>
    </citation>
    <scope>NUCLEOTIDE SEQUENCE [LARGE SCALE GENOMIC DNA]</scope>
    <source>
        <strain evidence="5">SH22a</strain>
    </source>
</reference>
<dbReference type="RefSeq" id="WP_025350351.1">
    <property type="nucleotide sequence ID" value="NZ_CP006850.1"/>
</dbReference>
<accession>W5THX8</accession>
<dbReference type="GO" id="GO:0000976">
    <property type="term" value="F:transcription cis-regulatory region binding"/>
    <property type="evidence" value="ECO:0007669"/>
    <property type="project" value="TreeGrafter"/>
</dbReference>